<accession>A0A9X2WCT9</accession>
<keyword evidence="2" id="KW-1185">Reference proteome</keyword>
<evidence type="ECO:0000313" key="2">
    <source>
        <dbReference type="Proteomes" id="UP001147830"/>
    </source>
</evidence>
<evidence type="ECO:0008006" key="3">
    <source>
        <dbReference type="Google" id="ProtNLM"/>
    </source>
</evidence>
<dbReference type="Proteomes" id="UP001147830">
    <property type="component" value="Unassembled WGS sequence"/>
</dbReference>
<dbReference type="PANTHER" id="PTHR36932:SF1">
    <property type="entry name" value="CAPSULAR POLYSACCHARIDE BIOSYNTHESIS PROTEIN"/>
    <property type="match status" value="1"/>
</dbReference>
<reference evidence="1" key="1">
    <citation type="journal article" date="2022" name="Front. Microbiol.">
        <title>Genome-based taxonomic rearrangement of Oceanobacter-related bacteria including the description of Thalassolituus hydrocarbonoclasticus sp. nov. and Thalassolituus pacificus sp. nov. and emended description of the genus Thalassolituus.</title>
        <authorList>
            <person name="Dong C."/>
            <person name="Wei L."/>
            <person name="Wang J."/>
            <person name="Lai Q."/>
            <person name="Huang Z."/>
            <person name="Shao Z."/>
        </authorList>
    </citation>
    <scope>NUCLEOTIDE SEQUENCE</scope>
    <source>
        <strain evidence="1">59MF3M-4</strain>
    </source>
</reference>
<dbReference type="InterPro" id="IPR053158">
    <property type="entry name" value="CapK_Type1_Caps_Biosynth"/>
</dbReference>
<sequence>MNPYFDPERYPTLSEDGARMLKFLREHPQAPIYRNSSGNKLTSEDLNLLADYERKLNNSRVDWNDRQLPHWLNTFVDNVYRDVPFYRSQGQVPQFSGITPVTRADFSRDITAFVPDSVPLDRMINFQTTGTSGNPLLLPSHPRIAATYLCFHRRALRRFGIELSHGPDNVGVVLVGYQRRCFTYISVTPQLGESGLAKINLHTDDWGKPSDREAYLDALNAEIYTGDPLSLSALKNLPLSTRPKALISVGMMLSDGLRTELESHFNAPVLDIYSLNESGPVAVFDQALGGHLLLQPELYVEILDTEGKPVSPGQRGEITLTGGFNFCLPLLRYRTGDFASLAYSPEGPLLKGLSGRSPVRFRTQGGDWVNNIDITHALKSLPLAQFGLHQNADGSLCLSLAPVSMHYAPACLSALASVFGNQLINVKSIEKEDKIMQYTSNLKGGTLQ</sequence>
<protein>
    <recommendedName>
        <fullName evidence="3">Capsule biosynthesis protein CapK</fullName>
    </recommendedName>
</protein>
<evidence type="ECO:0000313" key="1">
    <source>
        <dbReference type="EMBL" id="MCT7358057.1"/>
    </source>
</evidence>
<dbReference type="Gene3D" id="3.40.50.12780">
    <property type="entry name" value="N-terminal domain of ligase-like"/>
    <property type="match status" value="1"/>
</dbReference>
<reference evidence="1" key="2">
    <citation type="submission" date="2022-08" db="EMBL/GenBank/DDBJ databases">
        <authorList>
            <person name="Dong C."/>
        </authorList>
    </citation>
    <scope>NUCLEOTIDE SEQUENCE</scope>
    <source>
        <strain evidence="1">59MF3M-4</strain>
    </source>
</reference>
<name>A0A9X2WCT9_9GAMM</name>
<gene>
    <name evidence="1" type="ORF">NYR02_03350</name>
</gene>
<proteinExistence type="predicted"/>
<dbReference type="EMBL" id="JAOANI010000012">
    <property type="protein sequence ID" value="MCT7358057.1"/>
    <property type="molecule type" value="Genomic_DNA"/>
</dbReference>
<organism evidence="1 2">
    <name type="scientific">Thalassolituus pacificus</name>
    <dbReference type="NCBI Taxonomy" id="2975440"/>
    <lineage>
        <taxon>Bacteria</taxon>
        <taxon>Pseudomonadati</taxon>
        <taxon>Pseudomonadota</taxon>
        <taxon>Gammaproteobacteria</taxon>
        <taxon>Oceanospirillales</taxon>
        <taxon>Oceanospirillaceae</taxon>
        <taxon>Thalassolituus</taxon>
    </lineage>
</organism>
<dbReference type="AlphaFoldDB" id="A0A9X2WCT9"/>
<dbReference type="SUPFAM" id="SSF56801">
    <property type="entry name" value="Acetyl-CoA synthetase-like"/>
    <property type="match status" value="1"/>
</dbReference>
<dbReference type="InterPro" id="IPR042099">
    <property type="entry name" value="ANL_N_sf"/>
</dbReference>
<dbReference type="PANTHER" id="PTHR36932">
    <property type="entry name" value="CAPSULAR POLYSACCHARIDE BIOSYNTHESIS PROTEIN"/>
    <property type="match status" value="1"/>
</dbReference>
<comment type="caution">
    <text evidence="1">The sequence shown here is derived from an EMBL/GenBank/DDBJ whole genome shotgun (WGS) entry which is preliminary data.</text>
</comment>
<dbReference type="RefSeq" id="WP_260974980.1">
    <property type="nucleotide sequence ID" value="NZ_JAOANI010000012.1"/>
</dbReference>